<keyword evidence="1" id="KW-1133">Transmembrane helix</keyword>
<evidence type="ECO:0000256" key="1">
    <source>
        <dbReference type="SAM" id="Phobius"/>
    </source>
</evidence>
<keyword evidence="1" id="KW-0472">Membrane</keyword>
<accession>A0A9I9EBB4</accession>
<protein>
    <submittedName>
        <fullName evidence="2">Uncharacterized protein</fullName>
    </submittedName>
</protein>
<organism evidence="2">
    <name type="scientific">Cucumis melo</name>
    <name type="common">Muskmelon</name>
    <dbReference type="NCBI Taxonomy" id="3656"/>
    <lineage>
        <taxon>Eukaryota</taxon>
        <taxon>Viridiplantae</taxon>
        <taxon>Streptophyta</taxon>
        <taxon>Embryophyta</taxon>
        <taxon>Tracheophyta</taxon>
        <taxon>Spermatophyta</taxon>
        <taxon>Magnoliopsida</taxon>
        <taxon>eudicotyledons</taxon>
        <taxon>Gunneridae</taxon>
        <taxon>Pentapetalae</taxon>
        <taxon>rosids</taxon>
        <taxon>fabids</taxon>
        <taxon>Cucurbitales</taxon>
        <taxon>Cucurbitaceae</taxon>
        <taxon>Benincaseae</taxon>
        <taxon>Cucumis</taxon>
    </lineage>
</organism>
<sequence>MEKIDLNFKEKKKKVNKQNFSFLFLVFFKFFFYFSILFLVFEKCVFFRNYFAIVFIYLSGRFINYVFSTQNLSLNFENFHKKFTQNKKQIVFIT</sequence>
<keyword evidence="1" id="KW-0812">Transmembrane</keyword>
<feature type="transmembrane region" description="Helical" evidence="1">
    <location>
        <begin position="47"/>
        <end position="67"/>
    </location>
</feature>
<proteinExistence type="predicted"/>
<name>A0A9I9EBB4_CUCME</name>
<dbReference type="EnsemblPlants" id="MELO3C031380.2.1">
    <property type="protein sequence ID" value="MELO3C031380.2.1"/>
    <property type="gene ID" value="MELO3C031380.2"/>
</dbReference>
<feature type="transmembrane region" description="Helical" evidence="1">
    <location>
        <begin position="20"/>
        <end position="41"/>
    </location>
</feature>
<reference evidence="2" key="1">
    <citation type="submission" date="2023-03" db="UniProtKB">
        <authorList>
            <consortium name="EnsemblPlants"/>
        </authorList>
    </citation>
    <scope>IDENTIFICATION</scope>
</reference>
<dbReference type="Gramene" id="MELO3C031380.2.1">
    <property type="protein sequence ID" value="MELO3C031380.2.1"/>
    <property type="gene ID" value="MELO3C031380.2"/>
</dbReference>
<evidence type="ECO:0000313" key="2">
    <source>
        <dbReference type="EnsemblPlants" id="MELO3C031380.2.1"/>
    </source>
</evidence>
<dbReference type="AlphaFoldDB" id="A0A9I9EBB4"/>